<dbReference type="SUPFAM" id="SSF47413">
    <property type="entry name" value="lambda repressor-like DNA-binding domains"/>
    <property type="match status" value="1"/>
</dbReference>
<evidence type="ECO:0000313" key="3">
    <source>
        <dbReference type="Proteomes" id="UP000298179"/>
    </source>
</evidence>
<dbReference type="EMBL" id="SOZD01000006">
    <property type="protein sequence ID" value="TFF19844.1"/>
    <property type="molecule type" value="Genomic_DNA"/>
</dbReference>
<reference evidence="2 3" key="1">
    <citation type="submission" date="2019-03" db="EMBL/GenBank/DDBJ databases">
        <title>Jiella endophytica sp. nov., a novel endophytic bacterium isolated from root of Ficus microcarpa Linn. f.</title>
        <authorList>
            <person name="Tuo L."/>
        </authorList>
    </citation>
    <scope>NUCLEOTIDE SEQUENCE [LARGE SCALE GENOMIC DNA]</scope>
    <source>
        <strain evidence="2 3">CBS5Q-3</strain>
    </source>
</reference>
<dbReference type="OrthoDB" id="123556at2"/>
<dbReference type="PROSITE" id="PS50943">
    <property type="entry name" value="HTH_CROC1"/>
    <property type="match status" value="1"/>
</dbReference>
<proteinExistence type="predicted"/>
<dbReference type="GO" id="GO:0003677">
    <property type="term" value="F:DNA binding"/>
    <property type="evidence" value="ECO:0007669"/>
    <property type="project" value="InterPro"/>
</dbReference>
<sequence length="190" mass="21079">MTFALPLTSALIGRSLRRWRRLNDVKQETVAAMLAVSQPTVSRWEAGRGQLTAREKAALTRMIGARADSAADQALVSLVANSSEPMHLVCDLSHRLLAASPGRLRSWRRNAVELCGLSLWSCASEDIIEAEWRLLQTGWHEAASAEMQFTTRFHDCPTLWIEPGTIVWTRIPLSNGTMARLVRDGADRTG</sequence>
<dbReference type="InterPro" id="IPR010982">
    <property type="entry name" value="Lambda_DNA-bd_dom_sf"/>
</dbReference>
<protein>
    <submittedName>
        <fullName evidence="2">XRE family transcriptional regulator</fullName>
    </submittedName>
</protein>
<feature type="domain" description="HTH cro/C1-type" evidence="1">
    <location>
        <begin position="16"/>
        <end position="48"/>
    </location>
</feature>
<organism evidence="2 3">
    <name type="scientific">Jiella endophytica</name>
    <dbReference type="NCBI Taxonomy" id="2558362"/>
    <lineage>
        <taxon>Bacteria</taxon>
        <taxon>Pseudomonadati</taxon>
        <taxon>Pseudomonadota</taxon>
        <taxon>Alphaproteobacteria</taxon>
        <taxon>Hyphomicrobiales</taxon>
        <taxon>Aurantimonadaceae</taxon>
        <taxon>Jiella</taxon>
    </lineage>
</organism>
<dbReference type="Proteomes" id="UP000298179">
    <property type="component" value="Unassembled WGS sequence"/>
</dbReference>
<keyword evidence="3" id="KW-1185">Reference proteome</keyword>
<dbReference type="CDD" id="cd00093">
    <property type="entry name" value="HTH_XRE"/>
    <property type="match status" value="1"/>
</dbReference>
<accession>A0A4Y8RD09</accession>
<name>A0A4Y8RD09_9HYPH</name>
<dbReference type="SMART" id="SM00530">
    <property type="entry name" value="HTH_XRE"/>
    <property type="match status" value="1"/>
</dbReference>
<dbReference type="AlphaFoldDB" id="A0A4Y8RD09"/>
<evidence type="ECO:0000313" key="2">
    <source>
        <dbReference type="EMBL" id="TFF19844.1"/>
    </source>
</evidence>
<dbReference type="Pfam" id="PF13560">
    <property type="entry name" value="HTH_31"/>
    <property type="match status" value="1"/>
</dbReference>
<dbReference type="Gene3D" id="1.10.260.40">
    <property type="entry name" value="lambda repressor-like DNA-binding domains"/>
    <property type="match status" value="1"/>
</dbReference>
<dbReference type="RefSeq" id="WP_134763525.1">
    <property type="nucleotide sequence ID" value="NZ_SOZD01000006.1"/>
</dbReference>
<gene>
    <name evidence="2" type="ORF">E3C22_19445</name>
</gene>
<dbReference type="InterPro" id="IPR001387">
    <property type="entry name" value="Cro/C1-type_HTH"/>
</dbReference>
<comment type="caution">
    <text evidence="2">The sequence shown here is derived from an EMBL/GenBank/DDBJ whole genome shotgun (WGS) entry which is preliminary data.</text>
</comment>
<evidence type="ECO:0000259" key="1">
    <source>
        <dbReference type="PROSITE" id="PS50943"/>
    </source>
</evidence>